<evidence type="ECO:0000259" key="2">
    <source>
        <dbReference type="Pfam" id="PF11396"/>
    </source>
</evidence>
<accession>A0A1I3QJN2</accession>
<reference evidence="4" key="1">
    <citation type="submission" date="2016-10" db="EMBL/GenBank/DDBJ databases">
        <authorList>
            <person name="Varghese N."/>
            <person name="Submissions S."/>
        </authorList>
    </citation>
    <scope>NUCLEOTIDE SEQUENCE [LARGE SCALE GENOMIC DNA]</scope>
    <source>
        <strain evidence="4">DSM 26542</strain>
    </source>
</reference>
<dbReference type="OrthoDB" id="710080at2"/>
<keyword evidence="4" id="KW-1185">Reference proteome</keyword>
<protein>
    <submittedName>
        <fullName evidence="3">Beta-lactamase-inhibitor-like, PepSY-like</fullName>
    </submittedName>
</protein>
<dbReference type="InterPro" id="IPR021533">
    <property type="entry name" value="PepSY-like"/>
</dbReference>
<dbReference type="SUPFAM" id="SSF160574">
    <property type="entry name" value="BT0923-like"/>
    <property type="match status" value="1"/>
</dbReference>
<proteinExistence type="predicted"/>
<dbReference type="Proteomes" id="UP000243887">
    <property type="component" value="Unassembled WGS sequence"/>
</dbReference>
<dbReference type="Pfam" id="PF11396">
    <property type="entry name" value="PepSY_like"/>
    <property type="match status" value="1"/>
</dbReference>
<feature type="chain" id="PRO_5017474817" evidence="1">
    <location>
        <begin position="18"/>
        <end position="152"/>
    </location>
</feature>
<keyword evidence="1" id="KW-0732">Signal</keyword>
<dbReference type="STRING" id="1150112.SAMN04487893_10610"/>
<dbReference type="AlphaFoldDB" id="A0A1I3QJN2"/>
<evidence type="ECO:0000313" key="3">
    <source>
        <dbReference type="EMBL" id="SFJ33985.1"/>
    </source>
</evidence>
<evidence type="ECO:0000256" key="1">
    <source>
        <dbReference type="SAM" id="SignalP"/>
    </source>
</evidence>
<dbReference type="Gene3D" id="3.40.1420.30">
    <property type="match status" value="1"/>
</dbReference>
<name>A0A1I3QJN2_9FLAO</name>
<dbReference type="RefSeq" id="WP_090678663.1">
    <property type="nucleotide sequence ID" value="NZ_FORU01000006.1"/>
</dbReference>
<organism evidence="3 4">
    <name type="scientific">Myroides guanonis</name>
    <dbReference type="NCBI Taxonomy" id="1150112"/>
    <lineage>
        <taxon>Bacteria</taxon>
        <taxon>Pseudomonadati</taxon>
        <taxon>Bacteroidota</taxon>
        <taxon>Flavobacteriia</taxon>
        <taxon>Flavobacteriales</taxon>
        <taxon>Flavobacteriaceae</taxon>
        <taxon>Myroides</taxon>
    </lineage>
</organism>
<gene>
    <name evidence="3" type="ORF">SAMN04487893_10610</name>
</gene>
<dbReference type="PROSITE" id="PS51257">
    <property type="entry name" value="PROKAR_LIPOPROTEIN"/>
    <property type="match status" value="1"/>
</dbReference>
<feature type="signal peptide" evidence="1">
    <location>
        <begin position="1"/>
        <end position="17"/>
    </location>
</feature>
<dbReference type="EMBL" id="FORU01000006">
    <property type="protein sequence ID" value="SFJ33985.1"/>
    <property type="molecule type" value="Genomic_DNA"/>
</dbReference>
<feature type="domain" description="Putative beta-lactamase-inhibitor-like PepSY-like" evidence="2">
    <location>
        <begin position="67"/>
        <end position="148"/>
    </location>
</feature>
<sequence length="152" mass="17161">MKKIFLSTVLVLTFAFATVSCSSDDDNSSDRIINYSELPTEAKAFTETYFSESEIMRVEKDVNSIDEYYEVKFVGGMEVDFTQSGIWTNVDGNKKSIPTGFILTPIVEYVTTNYSTTSIESIEKQTYGFDVDLVNNVELRFDLEGNFLGLDN</sequence>
<evidence type="ECO:0000313" key="4">
    <source>
        <dbReference type="Proteomes" id="UP000243887"/>
    </source>
</evidence>